<accession>A0A553PXD0</accession>
<organism evidence="4 5">
    <name type="scientific">Danionella cerebrum</name>
    <dbReference type="NCBI Taxonomy" id="2873325"/>
    <lineage>
        <taxon>Eukaryota</taxon>
        <taxon>Metazoa</taxon>
        <taxon>Chordata</taxon>
        <taxon>Craniata</taxon>
        <taxon>Vertebrata</taxon>
        <taxon>Euteleostomi</taxon>
        <taxon>Actinopterygii</taxon>
        <taxon>Neopterygii</taxon>
        <taxon>Teleostei</taxon>
        <taxon>Ostariophysi</taxon>
        <taxon>Cypriniformes</taxon>
        <taxon>Danionidae</taxon>
        <taxon>Danioninae</taxon>
        <taxon>Danionella</taxon>
    </lineage>
</organism>
<evidence type="ECO:0000256" key="1">
    <source>
        <dbReference type="ARBA" id="ARBA00022703"/>
    </source>
</evidence>
<dbReference type="EMBL" id="SRMA01026565">
    <property type="protein sequence ID" value="TRY82345.1"/>
    <property type="molecule type" value="Genomic_DNA"/>
</dbReference>
<evidence type="ECO:0000259" key="3">
    <source>
        <dbReference type="PROSITE" id="PS51135"/>
    </source>
</evidence>
<dbReference type="GO" id="GO:0004520">
    <property type="term" value="F:DNA endonuclease activity"/>
    <property type="evidence" value="ECO:0007669"/>
    <property type="project" value="InterPro"/>
</dbReference>
<name>A0A553PXD0_9TELE</name>
<dbReference type="PROSITE" id="PS51135">
    <property type="entry name" value="CIDE_N"/>
    <property type="match status" value="1"/>
</dbReference>
<dbReference type="Gene3D" id="6.10.140.170">
    <property type="match status" value="1"/>
</dbReference>
<dbReference type="SUPFAM" id="SSF54277">
    <property type="entry name" value="CAD &amp; PB1 domains"/>
    <property type="match status" value="1"/>
</dbReference>
<dbReference type="InterPro" id="IPR015311">
    <property type="entry name" value="DFF40_C"/>
</dbReference>
<dbReference type="STRING" id="623744.A0A553PXD0"/>
<dbReference type="SUPFAM" id="SSF54060">
    <property type="entry name" value="His-Me finger endonucleases"/>
    <property type="match status" value="1"/>
</dbReference>
<dbReference type="Pfam" id="PF09230">
    <property type="entry name" value="DFF40"/>
    <property type="match status" value="1"/>
</dbReference>
<reference evidence="4 5" key="1">
    <citation type="journal article" date="2019" name="Sci. Data">
        <title>Hybrid genome assembly and annotation of Danionella translucida.</title>
        <authorList>
            <person name="Kadobianskyi M."/>
            <person name="Schulze L."/>
            <person name="Schuelke M."/>
            <person name="Judkewitz B."/>
        </authorList>
    </citation>
    <scope>NUCLEOTIDE SEQUENCE [LARGE SCALE GENOMIC DNA]</scope>
    <source>
        <strain evidence="4 5">Bolton</strain>
    </source>
</reference>
<comment type="caution">
    <text evidence="4">The sequence shown here is derived from an EMBL/GenBank/DDBJ whole genome shotgun (WGS) entry which is preliminary data.</text>
</comment>
<dbReference type="Pfam" id="PF02017">
    <property type="entry name" value="CIDE-N"/>
    <property type="match status" value="1"/>
</dbReference>
<dbReference type="InterPro" id="IPR003508">
    <property type="entry name" value="CIDE-N_dom"/>
</dbReference>
<dbReference type="PANTHER" id="PTHR13067">
    <property type="entry name" value="CASPASE-ACTIVATED DNASE"/>
    <property type="match status" value="1"/>
</dbReference>
<dbReference type="GO" id="GO:0006309">
    <property type="term" value="P:apoptotic DNA fragmentation"/>
    <property type="evidence" value="ECO:0007669"/>
    <property type="project" value="InterPro"/>
</dbReference>
<protein>
    <recommendedName>
        <fullName evidence="3">CIDE-N domain-containing protein</fullName>
    </recommendedName>
</protein>
<proteinExistence type="predicted"/>
<evidence type="ECO:0000313" key="4">
    <source>
        <dbReference type="EMBL" id="TRY82345.1"/>
    </source>
</evidence>
<gene>
    <name evidence="4" type="ORF">DNTS_000067</name>
</gene>
<dbReference type="GO" id="GO:0005737">
    <property type="term" value="C:cytoplasm"/>
    <property type="evidence" value="ECO:0007669"/>
    <property type="project" value="InterPro"/>
</dbReference>
<keyword evidence="5" id="KW-1185">Reference proteome</keyword>
<evidence type="ECO:0000256" key="2">
    <source>
        <dbReference type="PROSITE-ProRule" id="PRU00447"/>
    </source>
</evidence>
<dbReference type="GO" id="GO:0005634">
    <property type="term" value="C:nucleus"/>
    <property type="evidence" value="ECO:0007669"/>
    <property type="project" value="InterPro"/>
</dbReference>
<dbReference type="SMART" id="SM00266">
    <property type="entry name" value="CAD"/>
    <property type="match status" value="1"/>
</dbReference>
<feature type="domain" description="CIDE-N" evidence="3">
    <location>
        <begin position="5"/>
        <end position="82"/>
    </location>
</feature>
<dbReference type="PANTHER" id="PTHR13067:SF2">
    <property type="entry name" value="CASPASE-ACTIVATED DNASE"/>
    <property type="match status" value="1"/>
</dbReference>
<dbReference type="AlphaFoldDB" id="A0A553PXD0"/>
<dbReference type="InterPro" id="IPR044925">
    <property type="entry name" value="His-Me_finger_sf"/>
</dbReference>
<dbReference type="Proteomes" id="UP000316079">
    <property type="component" value="Unassembled WGS sequence"/>
</dbReference>
<keyword evidence="1 2" id="KW-0053">Apoptosis</keyword>
<dbReference type="GO" id="GO:0016787">
    <property type="term" value="F:hydrolase activity"/>
    <property type="evidence" value="ECO:0007669"/>
    <property type="project" value="InterPro"/>
</dbReference>
<evidence type="ECO:0000313" key="5">
    <source>
        <dbReference type="Proteomes" id="UP000316079"/>
    </source>
</evidence>
<dbReference type="InterPro" id="IPR039729">
    <property type="entry name" value="DFF40"/>
</dbReference>
<sequence length="263" mass="30869">MLTTKPKLVKIRSANRPQTYGFAVHSLKELVEIASRKLEPQESGNMQVCLYEDGTVVTEEYFHSLPDNTKLVLLPDGQSWNAFAEDIKRVLELDRNAELLIKTAQDLLMDERSPRARRILGDMQSTLNETPELELREDDQEWFEGIPVRFKTKSAYMKHNCETRIRGYLREVGDYTQTLENTRTKTEYKKVVESLREKLKAARYNGSYFDRREKDVNRLCTERGWFFCQGAYDENNCSFFHSINPYGSRESRILFSTWNLDHL</sequence>
<dbReference type="Gene3D" id="3.10.20.10">
    <property type="match status" value="1"/>
</dbReference>
<dbReference type="OrthoDB" id="9943677at2759"/>